<accession>A0ABN3IPA7</accession>
<keyword evidence="1" id="KW-0812">Transmembrane</keyword>
<evidence type="ECO:0000256" key="1">
    <source>
        <dbReference type="SAM" id="Phobius"/>
    </source>
</evidence>
<sequence>MTTDTAPAPAAVPPATAPRRALRAVAIAACLPYLAIKTAWLTGSHIGIPEGSELLAPENATAMLLVNSLTLAMDAAVVVLALALTLP</sequence>
<keyword evidence="1" id="KW-1133">Transmembrane helix</keyword>
<gene>
    <name evidence="2" type="ORF">GCM10010420_41400</name>
</gene>
<dbReference type="EMBL" id="BAAATJ010000021">
    <property type="protein sequence ID" value="GAA2408778.1"/>
    <property type="molecule type" value="Genomic_DNA"/>
</dbReference>
<reference evidence="2 3" key="1">
    <citation type="journal article" date="2019" name="Int. J. Syst. Evol. Microbiol.">
        <title>The Global Catalogue of Microorganisms (GCM) 10K type strain sequencing project: providing services to taxonomists for standard genome sequencing and annotation.</title>
        <authorList>
            <consortium name="The Broad Institute Genomics Platform"/>
            <consortium name="The Broad Institute Genome Sequencing Center for Infectious Disease"/>
            <person name="Wu L."/>
            <person name="Ma J."/>
        </authorList>
    </citation>
    <scope>NUCLEOTIDE SEQUENCE [LARGE SCALE GENOMIC DNA]</scope>
    <source>
        <strain evidence="2 3">JCM 6921</strain>
    </source>
</reference>
<feature type="transmembrane region" description="Helical" evidence="1">
    <location>
        <begin position="21"/>
        <end position="42"/>
    </location>
</feature>
<evidence type="ECO:0000313" key="3">
    <source>
        <dbReference type="Proteomes" id="UP001500058"/>
    </source>
</evidence>
<protein>
    <submittedName>
        <fullName evidence="2">Uncharacterized protein</fullName>
    </submittedName>
</protein>
<dbReference type="Proteomes" id="UP001500058">
    <property type="component" value="Unassembled WGS sequence"/>
</dbReference>
<comment type="caution">
    <text evidence="2">The sequence shown here is derived from an EMBL/GenBank/DDBJ whole genome shotgun (WGS) entry which is preliminary data.</text>
</comment>
<proteinExistence type="predicted"/>
<evidence type="ECO:0000313" key="2">
    <source>
        <dbReference type="EMBL" id="GAA2408778.1"/>
    </source>
</evidence>
<keyword evidence="1" id="KW-0472">Membrane</keyword>
<organism evidence="2 3">
    <name type="scientific">Streptomyces glaucosporus</name>
    <dbReference type="NCBI Taxonomy" id="284044"/>
    <lineage>
        <taxon>Bacteria</taxon>
        <taxon>Bacillati</taxon>
        <taxon>Actinomycetota</taxon>
        <taxon>Actinomycetes</taxon>
        <taxon>Kitasatosporales</taxon>
        <taxon>Streptomycetaceae</taxon>
        <taxon>Streptomyces</taxon>
    </lineage>
</organism>
<keyword evidence="3" id="KW-1185">Reference proteome</keyword>
<dbReference type="RefSeq" id="WP_344632579.1">
    <property type="nucleotide sequence ID" value="NZ_BAAATJ010000021.1"/>
</dbReference>
<name>A0ABN3IPA7_9ACTN</name>
<feature type="transmembrane region" description="Helical" evidence="1">
    <location>
        <begin position="62"/>
        <end position="86"/>
    </location>
</feature>